<name>A0AA42HWZ2_9BURK</name>
<evidence type="ECO:0000313" key="2">
    <source>
        <dbReference type="Proteomes" id="UP001158297"/>
    </source>
</evidence>
<dbReference type="AlphaFoldDB" id="A0AA42HWZ2"/>
<accession>A0AA42HWZ2</accession>
<organism evidence="1 2">
    <name type="scientific">Comamonas aquatica</name>
    <dbReference type="NCBI Taxonomy" id="225991"/>
    <lineage>
        <taxon>Bacteria</taxon>
        <taxon>Pseudomonadati</taxon>
        <taxon>Pseudomonadota</taxon>
        <taxon>Betaproteobacteria</taxon>
        <taxon>Burkholderiales</taxon>
        <taxon>Comamonadaceae</taxon>
        <taxon>Comamonas</taxon>
    </lineage>
</organism>
<dbReference type="Proteomes" id="UP001158297">
    <property type="component" value="Unassembled WGS sequence"/>
</dbReference>
<gene>
    <name evidence="1" type="ORF">N7330_15660</name>
</gene>
<dbReference type="EMBL" id="JAODZU010000021">
    <property type="protein sequence ID" value="MDH0364476.1"/>
    <property type="molecule type" value="Genomic_DNA"/>
</dbReference>
<comment type="caution">
    <text evidence="1">The sequence shown here is derived from an EMBL/GenBank/DDBJ whole genome shotgun (WGS) entry which is preliminary data.</text>
</comment>
<dbReference type="RefSeq" id="WP_279860479.1">
    <property type="nucleotide sequence ID" value="NZ_JAODZU010000021.1"/>
</dbReference>
<reference evidence="1" key="1">
    <citation type="submission" date="2022-09" db="EMBL/GenBank/DDBJ databases">
        <title>Intensive care unit water sources are persistently colonized with multi-drug resistant bacteria and are the site of extensive horizontal gene transfer of antibiotic resistance genes.</title>
        <authorList>
            <person name="Diorio-Toth L."/>
        </authorList>
    </citation>
    <scope>NUCLEOTIDE SEQUENCE</scope>
    <source>
        <strain evidence="1">GD04130</strain>
    </source>
</reference>
<evidence type="ECO:0000313" key="1">
    <source>
        <dbReference type="EMBL" id="MDH0364476.1"/>
    </source>
</evidence>
<sequence length="449" mass="49912">MARILFVENRGKTSFWQLVALDLQRRGHQIAWLVQNPQYVPDVFAGCTHLHVLPFPPSQTNKQSAQSEAWVNQNYPALITDRGRTYFGSGTAHYAHYTAEIDRVLQYEKPDLVVGESTLFHELIAIALCRSAGISYVYPCANRYPSGRFSIFSFDTQNSVRSSGETWSDGKARAIVERIATGREVPFYMRVPTRYEKLGRTLRLAVSRATVWCGRLRGERYNTPSLRSKLALGRQLKENLKRWETLQKVPFEPTRALLYPLQMQPEANIDVWGHPFSDQLEMVRSMLAAAPDDVQVAVKANPKSKYEVSAGLLALAACEPRLCLIPLSMSMAQAQACTVGTLTVSGTVGFEAALGKGRCLSLRHPLIERDFPNLHASSVADGVHRLLHDPEAGVGGIEVGIRLIQQLVKESYPGLVSEPLYHPICIDPENVRLVADALHALVPASVLTK</sequence>
<protein>
    <recommendedName>
        <fullName evidence="3">Capsule biosynthesis protein</fullName>
    </recommendedName>
</protein>
<evidence type="ECO:0008006" key="3">
    <source>
        <dbReference type="Google" id="ProtNLM"/>
    </source>
</evidence>
<proteinExistence type="predicted"/>